<dbReference type="GO" id="GO:0015171">
    <property type="term" value="F:amino acid transmembrane transporter activity"/>
    <property type="evidence" value="ECO:0007669"/>
    <property type="project" value="TreeGrafter"/>
</dbReference>
<feature type="transmembrane region" description="Helical" evidence="6">
    <location>
        <begin position="147"/>
        <end position="172"/>
    </location>
</feature>
<dbReference type="InterPro" id="IPR001123">
    <property type="entry name" value="LeuE-type"/>
</dbReference>
<organism evidence="7 8">
    <name type="scientific">Pseudomonas protegens</name>
    <dbReference type="NCBI Taxonomy" id="380021"/>
    <lineage>
        <taxon>Bacteria</taxon>
        <taxon>Pseudomonadati</taxon>
        <taxon>Pseudomonadota</taxon>
        <taxon>Gammaproteobacteria</taxon>
        <taxon>Pseudomonadales</taxon>
        <taxon>Pseudomonadaceae</taxon>
        <taxon>Pseudomonas</taxon>
    </lineage>
</organism>
<name>A0A9Q6N5X6_9PSED</name>
<dbReference type="PIRSF" id="PIRSF006324">
    <property type="entry name" value="LeuE"/>
    <property type="match status" value="1"/>
</dbReference>
<comment type="caution">
    <text evidence="7">The sequence shown here is derived from an EMBL/GenBank/DDBJ whole genome shotgun (WGS) entry which is preliminary data.</text>
</comment>
<evidence type="ECO:0000256" key="5">
    <source>
        <dbReference type="ARBA" id="ARBA00023136"/>
    </source>
</evidence>
<evidence type="ECO:0000313" key="8">
    <source>
        <dbReference type="Proteomes" id="UP000248188"/>
    </source>
</evidence>
<comment type="subcellular location">
    <subcellularLocation>
        <location evidence="1">Cell membrane</location>
        <topology evidence="1">Multi-pass membrane protein</topology>
    </subcellularLocation>
</comment>
<proteinExistence type="predicted"/>
<evidence type="ECO:0000256" key="2">
    <source>
        <dbReference type="ARBA" id="ARBA00022475"/>
    </source>
</evidence>
<keyword evidence="5 6" id="KW-0472">Membrane</keyword>
<protein>
    <submittedName>
        <fullName evidence="7">Lysine transporter LysE</fullName>
    </submittedName>
</protein>
<dbReference type="RefSeq" id="WP_110653541.1">
    <property type="nucleotide sequence ID" value="NZ_QJRN01000026.1"/>
</dbReference>
<evidence type="ECO:0000256" key="1">
    <source>
        <dbReference type="ARBA" id="ARBA00004651"/>
    </source>
</evidence>
<dbReference type="Proteomes" id="UP000248188">
    <property type="component" value="Unassembled WGS sequence"/>
</dbReference>
<evidence type="ECO:0000256" key="4">
    <source>
        <dbReference type="ARBA" id="ARBA00022989"/>
    </source>
</evidence>
<feature type="transmembrane region" description="Helical" evidence="6">
    <location>
        <begin position="47"/>
        <end position="65"/>
    </location>
</feature>
<evidence type="ECO:0000313" key="7">
    <source>
        <dbReference type="EMBL" id="PYC29830.1"/>
    </source>
</evidence>
<dbReference type="GO" id="GO:0005886">
    <property type="term" value="C:plasma membrane"/>
    <property type="evidence" value="ECO:0007669"/>
    <property type="project" value="UniProtKB-SubCell"/>
</dbReference>
<gene>
    <name evidence="7" type="ORF">DMX08_28805</name>
</gene>
<feature type="transmembrane region" description="Helical" evidence="6">
    <location>
        <begin position="184"/>
        <end position="203"/>
    </location>
</feature>
<dbReference type="Pfam" id="PF01810">
    <property type="entry name" value="LysE"/>
    <property type="match status" value="1"/>
</dbReference>
<dbReference type="PANTHER" id="PTHR30086:SF20">
    <property type="entry name" value="ARGININE EXPORTER PROTEIN ARGO-RELATED"/>
    <property type="match status" value="1"/>
</dbReference>
<sequence>MDLATLSLFIPACFALNMAPGPNNLLSVSNATRYGYRQSCLAGSGRLLAFAAMIALAAAGLAVVLQTSELLFHAIKILGAGYLLYLAWQLWRANPGNEVADDPARVGLWALARQEFLVAAGNPKAILIFTAFLPQFVDPAQPMGPQFLTLGALFLGLEWIAICAYAYMGLHLRRWFAEPRGKRLFNRACAVLLSGAASVLLMARRG</sequence>
<dbReference type="PANTHER" id="PTHR30086">
    <property type="entry name" value="ARGININE EXPORTER PROTEIN ARGO"/>
    <property type="match status" value="1"/>
</dbReference>
<feature type="transmembrane region" description="Helical" evidence="6">
    <location>
        <begin position="70"/>
        <end position="88"/>
    </location>
</feature>
<dbReference type="AlphaFoldDB" id="A0A9Q6N5X6"/>
<keyword evidence="3 6" id="KW-0812">Transmembrane</keyword>
<keyword evidence="2" id="KW-1003">Cell membrane</keyword>
<reference evidence="7 8" key="1">
    <citation type="submission" date="2018-06" db="EMBL/GenBank/DDBJ databases">
        <title>Pseudomonas diversity within urban Lake Michigan freshwaters.</title>
        <authorList>
            <person name="Batrich M."/>
            <person name="Hatzopoulos T."/>
            <person name="Putonti C."/>
        </authorList>
    </citation>
    <scope>NUCLEOTIDE SEQUENCE [LARGE SCALE GENOMIC DNA]</scope>
    <source>
        <strain evidence="7 8">MB-090624</strain>
    </source>
</reference>
<keyword evidence="4 6" id="KW-1133">Transmembrane helix</keyword>
<dbReference type="EMBL" id="QJRN01000026">
    <property type="protein sequence ID" value="PYC29830.1"/>
    <property type="molecule type" value="Genomic_DNA"/>
</dbReference>
<evidence type="ECO:0000256" key="6">
    <source>
        <dbReference type="SAM" id="Phobius"/>
    </source>
</evidence>
<evidence type="ECO:0000256" key="3">
    <source>
        <dbReference type="ARBA" id="ARBA00022692"/>
    </source>
</evidence>
<accession>A0A9Q6N5X6</accession>